<proteinExistence type="predicted"/>
<dbReference type="AlphaFoldDB" id="A0A7X9DK85"/>
<evidence type="ECO:0008006" key="3">
    <source>
        <dbReference type="Google" id="ProtNLM"/>
    </source>
</evidence>
<dbReference type="EMBL" id="JAAZNL010000006">
    <property type="protein sequence ID" value="NMB69715.1"/>
    <property type="molecule type" value="Genomic_DNA"/>
</dbReference>
<evidence type="ECO:0000313" key="1">
    <source>
        <dbReference type="EMBL" id="NMB69715.1"/>
    </source>
</evidence>
<reference evidence="1 2" key="1">
    <citation type="journal article" date="2020" name="Biotechnol. Biofuels">
        <title>New insights from the biogas microbiome by comprehensive genome-resolved metagenomics of nearly 1600 species originating from multiple anaerobic digesters.</title>
        <authorList>
            <person name="Campanaro S."/>
            <person name="Treu L."/>
            <person name="Rodriguez-R L.M."/>
            <person name="Kovalovszki A."/>
            <person name="Ziels R.M."/>
            <person name="Maus I."/>
            <person name="Zhu X."/>
            <person name="Kougias P.G."/>
            <person name="Basile A."/>
            <person name="Luo G."/>
            <person name="Schluter A."/>
            <person name="Konstantinidis K.T."/>
            <person name="Angelidaki I."/>
        </authorList>
    </citation>
    <scope>NUCLEOTIDE SEQUENCE [LARGE SCALE GENOMIC DNA]</scope>
    <source>
        <strain evidence="1">AS27yjCOA_165</strain>
    </source>
</reference>
<dbReference type="Proteomes" id="UP000526033">
    <property type="component" value="Unassembled WGS sequence"/>
</dbReference>
<protein>
    <recommendedName>
        <fullName evidence="3">Glycosyltransferase 2-like domain-containing protein</fullName>
    </recommendedName>
</protein>
<evidence type="ECO:0000313" key="2">
    <source>
        <dbReference type="Proteomes" id="UP000526033"/>
    </source>
</evidence>
<name>A0A7X9DK85_UNCKA</name>
<gene>
    <name evidence="1" type="ORF">GYA27_00735</name>
</gene>
<accession>A0A7X9DK85</accession>
<comment type="caution">
    <text evidence="1">The sequence shown here is derived from an EMBL/GenBank/DDBJ whole genome shotgun (WGS) entry which is preliminary data.</text>
</comment>
<sequence length="282" mass="31463">MKRLIVLLPVAANLRITLLEEILSIIREETSRFSVDLHFLLTVNQSSLDAGNPVSKLLELQERHTDLEVFEVPAVEGAITDAGPGRYVYGFYKVSQLGDFVIDIDSAGAHDPRSIGKFLEALLSGQKAVFSTRFGMKDARDLYPFQRQLASRVATLLSNVILGVGIYYPDMASGYQGYSSDLLQRVFRVAPPESWITMSTTTAFIETELRSYVLWLLKTTGANLRSSVQVIPIIYGVNKKGVKFPASVGLKALKAFWLLYQRKPVYLQKCKDLFAEKTGKSD</sequence>
<organism evidence="1 2">
    <name type="scientific">candidate division WWE3 bacterium</name>
    <dbReference type="NCBI Taxonomy" id="2053526"/>
    <lineage>
        <taxon>Bacteria</taxon>
        <taxon>Katanobacteria</taxon>
    </lineage>
</organism>